<protein>
    <submittedName>
        <fullName evidence="3">M20/M25/M40 family metallo-hydrolase</fullName>
    </submittedName>
</protein>
<dbReference type="RefSeq" id="WP_130023546.1">
    <property type="nucleotide sequence ID" value="NZ_SEWF01000048.1"/>
</dbReference>
<feature type="transmembrane region" description="Helical" evidence="1">
    <location>
        <begin position="50"/>
        <end position="68"/>
    </location>
</feature>
<evidence type="ECO:0000256" key="1">
    <source>
        <dbReference type="SAM" id="Phobius"/>
    </source>
</evidence>
<dbReference type="PANTHER" id="PTHR12147:SF26">
    <property type="entry name" value="PEPTIDASE M28 DOMAIN-CONTAINING PROTEIN"/>
    <property type="match status" value="1"/>
</dbReference>
<sequence length="381" mass="42484">MTPKQIVEKLASFPNRGVATAHEIPVLEYLTSLFAEQEVTRESFRTPKTYISIVWWLIGGIVVGLLALNFSPIAGLFLTLIFVTMAMLYFNWYASPVTGFPPLVTTYNLIVKTKSKETPKPKKLILMAHWDTAPISVLYRPEMVGNFRQSLKISLFLMILAQFVAISQFLLPNTFILLLGNILAFYFLLQGIVGTIDYFRLGYSNGASDNATGAAAAIATAQKLWGRNLENLEVELVLTGAEEVGMIGSRAYMKKHYTEFNKETYLINFDTLGNGNLKIITQTGSWSNIVYDNKLTQIARQSVSELPTLKEVTTGAWHTADFDSVWFQRAGIPAVTLAALDSKGRMPNIHRPTDILSNVDFVPMEKAIILAEKIGEQLNQT</sequence>
<dbReference type="OrthoDB" id="923601at2"/>
<organism evidence="3 4">
    <name type="scientific">Emticicia agri</name>
    <dbReference type="NCBI Taxonomy" id="2492393"/>
    <lineage>
        <taxon>Bacteria</taxon>
        <taxon>Pseudomonadati</taxon>
        <taxon>Bacteroidota</taxon>
        <taxon>Cytophagia</taxon>
        <taxon>Cytophagales</taxon>
        <taxon>Leadbetterellaceae</taxon>
        <taxon>Emticicia</taxon>
    </lineage>
</organism>
<proteinExistence type="predicted"/>
<keyword evidence="1" id="KW-0472">Membrane</keyword>
<keyword evidence="3" id="KW-0378">Hydrolase</keyword>
<feature type="domain" description="Peptidase M28" evidence="2">
    <location>
        <begin position="202"/>
        <end position="360"/>
    </location>
</feature>
<dbReference type="Proteomes" id="UP000293162">
    <property type="component" value="Unassembled WGS sequence"/>
</dbReference>
<keyword evidence="1" id="KW-0812">Transmembrane</keyword>
<accession>A0A4Q5LUM0</accession>
<keyword evidence="4" id="KW-1185">Reference proteome</keyword>
<dbReference type="GO" id="GO:0006508">
    <property type="term" value="P:proteolysis"/>
    <property type="evidence" value="ECO:0007669"/>
    <property type="project" value="InterPro"/>
</dbReference>
<dbReference type="Pfam" id="PF04389">
    <property type="entry name" value="Peptidase_M28"/>
    <property type="match status" value="1"/>
</dbReference>
<dbReference type="EMBL" id="SEWF01000048">
    <property type="protein sequence ID" value="RYU93322.1"/>
    <property type="molecule type" value="Genomic_DNA"/>
</dbReference>
<dbReference type="InterPro" id="IPR007484">
    <property type="entry name" value="Peptidase_M28"/>
</dbReference>
<gene>
    <name evidence="3" type="ORF">EWM59_22700</name>
</gene>
<dbReference type="InterPro" id="IPR045175">
    <property type="entry name" value="M28_fam"/>
</dbReference>
<evidence type="ECO:0000313" key="3">
    <source>
        <dbReference type="EMBL" id="RYU93322.1"/>
    </source>
</evidence>
<comment type="caution">
    <text evidence="3">The sequence shown here is derived from an EMBL/GenBank/DDBJ whole genome shotgun (WGS) entry which is preliminary data.</text>
</comment>
<dbReference type="AlphaFoldDB" id="A0A4Q5LUM0"/>
<feature type="transmembrane region" description="Helical" evidence="1">
    <location>
        <begin position="177"/>
        <end position="199"/>
    </location>
</feature>
<dbReference type="PANTHER" id="PTHR12147">
    <property type="entry name" value="METALLOPEPTIDASE M28 FAMILY MEMBER"/>
    <property type="match status" value="1"/>
</dbReference>
<evidence type="ECO:0000259" key="2">
    <source>
        <dbReference type="Pfam" id="PF04389"/>
    </source>
</evidence>
<dbReference type="Gene3D" id="3.40.630.10">
    <property type="entry name" value="Zn peptidases"/>
    <property type="match status" value="1"/>
</dbReference>
<dbReference type="GO" id="GO:0008235">
    <property type="term" value="F:metalloexopeptidase activity"/>
    <property type="evidence" value="ECO:0007669"/>
    <property type="project" value="InterPro"/>
</dbReference>
<dbReference type="SUPFAM" id="SSF53187">
    <property type="entry name" value="Zn-dependent exopeptidases"/>
    <property type="match status" value="1"/>
</dbReference>
<reference evidence="3 4" key="1">
    <citation type="submission" date="2019-02" db="EMBL/GenBank/DDBJ databases">
        <title>Bacterial novel species Emticicia sp. 17J42-9 isolated from soil.</title>
        <authorList>
            <person name="Jung H.-Y."/>
        </authorList>
    </citation>
    <scope>NUCLEOTIDE SEQUENCE [LARGE SCALE GENOMIC DNA]</scope>
    <source>
        <strain evidence="3 4">17J42-9</strain>
    </source>
</reference>
<evidence type="ECO:0000313" key="4">
    <source>
        <dbReference type="Proteomes" id="UP000293162"/>
    </source>
</evidence>
<feature type="transmembrane region" description="Helical" evidence="1">
    <location>
        <begin position="153"/>
        <end position="171"/>
    </location>
</feature>
<name>A0A4Q5LUM0_9BACT</name>
<keyword evidence="1" id="KW-1133">Transmembrane helix</keyword>